<feature type="signal peptide" evidence="1">
    <location>
        <begin position="1"/>
        <end position="41"/>
    </location>
</feature>
<dbReference type="Pfam" id="PF04402">
    <property type="entry name" value="SIMPL"/>
    <property type="match status" value="1"/>
</dbReference>
<dbReference type="RefSeq" id="WP_083226697.1">
    <property type="nucleotide sequence ID" value="NZ_MASI01000006.1"/>
</dbReference>
<dbReference type="PANTHER" id="PTHR34387:SF1">
    <property type="entry name" value="PERIPLASMIC IMMUNOGENIC PROTEIN"/>
    <property type="match status" value="1"/>
</dbReference>
<dbReference type="Gene3D" id="3.30.70.2970">
    <property type="entry name" value="Protein of unknown function (DUF541), domain 2"/>
    <property type="match status" value="1"/>
</dbReference>
<accession>A0A1E2RX18</accession>
<dbReference type="PATRIC" id="fig|1177755.3.peg.2382"/>
<evidence type="ECO:0000313" key="3">
    <source>
        <dbReference type="Proteomes" id="UP000095087"/>
    </source>
</evidence>
<dbReference type="STRING" id="1177755.A7A08_02367"/>
<evidence type="ECO:0000256" key="1">
    <source>
        <dbReference type="SAM" id="SignalP"/>
    </source>
</evidence>
<gene>
    <name evidence="2" type="ORF">A7A08_02367</name>
</gene>
<comment type="caution">
    <text evidence="2">The sequence shown here is derived from an EMBL/GenBank/DDBJ whole genome shotgun (WGS) entry which is preliminary data.</text>
</comment>
<reference evidence="2 3" key="1">
    <citation type="submission" date="2016-07" db="EMBL/GenBank/DDBJ databases">
        <title>Draft genome sequence of Methyloligella halotolerans C2T (VKM B-2706T=CCUG 61687T=DSM 25045T), a halotolerant polyhydroxybutyrate accumulating methylotroph.</title>
        <authorList>
            <person name="Vasilenko O.V."/>
            <person name="Doronina N.V."/>
            <person name="Poroshina M.N."/>
            <person name="Tarlachkov S.V."/>
            <person name="Trotsenko Y.A."/>
        </authorList>
    </citation>
    <scope>NUCLEOTIDE SEQUENCE [LARGE SCALE GENOMIC DNA]</scope>
    <source>
        <strain evidence="2 3">VKM B-2706</strain>
    </source>
</reference>
<keyword evidence="1" id="KW-0732">Signal</keyword>
<dbReference type="InterPro" id="IPR052022">
    <property type="entry name" value="26kDa_periplasmic_antigen"/>
</dbReference>
<sequence>MMPIHTHSTRAQFGAHVRTSIGAFTAAALVLGCLAAAPAMADEKAQPRTISITAEGTVESTPDLVEITAGVISEGKRAKEALAENTERMTKVVAAMKENGVDPKDLQTSTFSVQPVYQTDHKPEEGRTSRTLVGYEVVNQVHLTVREVGKLGTILDKLVSLGANKIDDISFGLDDPAQQENEARKNAMKAAIAKAKLYARAAGARLGKVITISENDYSPMPKRSTMRMEAAMSAPAPIEGGTTTTSIQLNVTWELK</sequence>
<name>A0A1E2RX18_9HYPH</name>
<proteinExistence type="predicted"/>
<feature type="chain" id="PRO_5009116592" evidence="1">
    <location>
        <begin position="42"/>
        <end position="256"/>
    </location>
</feature>
<dbReference type="InterPro" id="IPR007497">
    <property type="entry name" value="SIMPL/DUF541"/>
</dbReference>
<protein>
    <submittedName>
        <fullName evidence="2">26 kDa periplasmic immunogenic protein</fullName>
    </submittedName>
</protein>
<dbReference type="EMBL" id="MASI01000006">
    <property type="protein sequence ID" value="ODA66599.1"/>
    <property type="molecule type" value="Genomic_DNA"/>
</dbReference>
<dbReference type="GO" id="GO:0006974">
    <property type="term" value="P:DNA damage response"/>
    <property type="evidence" value="ECO:0007669"/>
    <property type="project" value="TreeGrafter"/>
</dbReference>
<organism evidence="2 3">
    <name type="scientific">Methyloligella halotolerans</name>
    <dbReference type="NCBI Taxonomy" id="1177755"/>
    <lineage>
        <taxon>Bacteria</taxon>
        <taxon>Pseudomonadati</taxon>
        <taxon>Pseudomonadota</taxon>
        <taxon>Alphaproteobacteria</taxon>
        <taxon>Hyphomicrobiales</taxon>
        <taxon>Hyphomicrobiaceae</taxon>
        <taxon>Methyloligella</taxon>
    </lineage>
</organism>
<dbReference type="Proteomes" id="UP000095087">
    <property type="component" value="Unassembled WGS sequence"/>
</dbReference>
<dbReference type="PANTHER" id="PTHR34387">
    <property type="entry name" value="SLR1258 PROTEIN"/>
    <property type="match status" value="1"/>
</dbReference>
<keyword evidence="3" id="KW-1185">Reference proteome</keyword>
<evidence type="ECO:0000313" key="2">
    <source>
        <dbReference type="EMBL" id="ODA66599.1"/>
    </source>
</evidence>
<dbReference type="Gene3D" id="3.30.110.170">
    <property type="entry name" value="Protein of unknown function (DUF541), domain 1"/>
    <property type="match status" value="1"/>
</dbReference>
<dbReference type="AlphaFoldDB" id="A0A1E2RX18"/>
<dbReference type="OrthoDB" id="9813144at2"/>